<proteinExistence type="predicted"/>
<dbReference type="EMBL" id="CAICTM010002041">
    <property type="protein sequence ID" value="CAB9527674.1"/>
    <property type="molecule type" value="Genomic_DNA"/>
</dbReference>
<dbReference type="OrthoDB" id="191206at2759"/>
<organism evidence="2 3">
    <name type="scientific">Seminavis robusta</name>
    <dbReference type="NCBI Taxonomy" id="568900"/>
    <lineage>
        <taxon>Eukaryota</taxon>
        <taxon>Sar</taxon>
        <taxon>Stramenopiles</taxon>
        <taxon>Ochrophyta</taxon>
        <taxon>Bacillariophyta</taxon>
        <taxon>Bacillariophyceae</taxon>
        <taxon>Bacillariophycidae</taxon>
        <taxon>Naviculales</taxon>
        <taxon>Naviculaceae</taxon>
        <taxon>Seminavis</taxon>
    </lineage>
</organism>
<evidence type="ECO:0000313" key="3">
    <source>
        <dbReference type="Proteomes" id="UP001153069"/>
    </source>
</evidence>
<evidence type="ECO:0000256" key="1">
    <source>
        <dbReference type="SAM" id="Phobius"/>
    </source>
</evidence>
<accession>A0A9N8EXY1</accession>
<keyword evidence="1" id="KW-0472">Membrane</keyword>
<keyword evidence="3" id="KW-1185">Reference proteome</keyword>
<keyword evidence="1" id="KW-1133">Transmembrane helix</keyword>
<gene>
    <name evidence="2" type="ORF">SEMRO_2043_G312340.1</name>
</gene>
<dbReference type="AlphaFoldDB" id="A0A9N8EXY1"/>
<dbReference type="Proteomes" id="UP001153069">
    <property type="component" value="Unassembled WGS sequence"/>
</dbReference>
<evidence type="ECO:0000313" key="2">
    <source>
        <dbReference type="EMBL" id="CAB9527674.1"/>
    </source>
</evidence>
<feature type="transmembrane region" description="Helical" evidence="1">
    <location>
        <begin position="62"/>
        <end position="80"/>
    </location>
</feature>
<keyword evidence="1" id="KW-0812">Transmembrane</keyword>
<name>A0A9N8EXY1_9STRA</name>
<reference evidence="2" key="1">
    <citation type="submission" date="2020-06" db="EMBL/GenBank/DDBJ databases">
        <authorList>
            <consortium name="Plant Systems Biology data submission"/>
        </authorList>
    </citation>
    <scope>NUCLEOTIDE SEQUENCE</scope>
    <source>
        <strain evidence="2">D6</strain>
    </source>
</reference>
<sequence>MALVPLAVDDLDRLLVVNGAPTGEQSATYWGRTQWERYGRIFESVVVTILGVIFSYSLSFAMGSFAATVLGSIFLFWSIFSPQLQAYQRNWELRGGRDLVDPWIANIDTESAFDSDDDDDESSRLGLFGALFLGRIGDVCVVEEASSPSEDEFDLEDFADYEMEADELEQWAGRPYLLRVKAEDSGGRTLQVHARMSEEYTDIVPGQPVLGVMLSTSPKFTSLAALTDLFVPDLACWIGDYPYLNRAETEQLLATDEEIWELLQAESTIKQW</sequence>
<comment type="caution">
    <text evidence="2">The sequence shown here is derived from an EMBL/GenBank/DDBJ whole genome shotgun (WGS) entry which is preliminary data.</text>
</comment>
<protein>
    <submittedName>
        <fullName evidence="2">Dehydrogenase</fullName>
    </submittedName>
</protein>